<accession>A0A8H5BLC5</accession>
<dbReference type="OrthoDB" id="1929311at2759"/>
<keyword evidence="3" id="KW-1185">Reference proteome</keyword>
<feature type="compositionally biased region" description="Polar residues" evidence="1">
    <location>
        <begin position="83"/>
        <end position="92"/>
    </location>
</feature>
<dbReference type="PANTHER" id="PTHR24030:SF0">
    <property type="entry name" value="PROTEIN CMSS1"/>
    <property type="match status" value="1"/>
</dbReference>
<dbReference type="GO" id="GO:0030686">
    <property type="term" value="C:90S preribosome"/>
    <property type="evidence" value="ECO:0007669"/>
    <property type="project" value="TreeGrafter"/>
</dbReference>
<dbReference type="Pfam" id="PF14617">
    <property type="entry name" value="CMS1"/>
    <property type="match status" value="1"/>
</dbReference>
<dbReference type="EMBL" id="JAACJK010000164">
    <property type="protein sequence ID" value="KAF5324946.1"/>
    <property type="molecule type" value="Genomic_DNA"/>
</dbReference>
<comment type="caution">
    <text evidence="2">The sequence shown here is derived from an EMBL/GenBank/DDBJ whole genome shotgun (WGS) entry which is preliminary data.</text>
</comment>
<gene>
    <name evidence="2" type="ORF">D9611_004355</name>
</gene>
<feature type="region of interest" description="Disordered" evidence="1">
    <location>
        <begin position="1"/>
        <end position="96"/>
    </location>
</feature>
<reference evidence="2 3" key="1">
    <citation type="journal article" date="2020" name="ISME J.">
        <title>Uncovering the hidden diversity of litter-decomposition mechanisms in mushroom-forming fungi.</title>
        <authorList>
            <person name="Floudas D."/>
            <person name="Bentzer J."/>
            <person name="Ahren D."/>
            <person name="Johansson T."/>
            <person name="Persson P."/>
            <person name="Tunlid A."/>
        </authorList>
    </citation>
    <scope>NUCLEOTIDE SEQUENCE [LARGE SCALE GENOMIC DNA]</scope>
    <source>
        <strain evidence="2 3">CBS 175.51</strain>
    </source>
</reference>
<protein>
    <submittedName>
        <fullName evidence="2">Uncharacterized protein</fullName>
    </submittedName>
</protein>
<dbReference type="InterPro" id="IPR032704">
    <property type="entry name" value="Cms1"/>
</dbReference>
<organism evidence="2 3">
    <name type="scientific">Ephemerocybe angulata</name>
    <dbReference type="NCBI Taxonomy" id="980116"/>
    <lineage>
        <taxon>Eukaryota</taxon>
        <taxon>Fungi</taxon>
        <taxon>Dikarya</taxon>
        <taxon>Basidiomycota</taxon>
        <taxon>Agaricomycotina</taxon>
        <taxon>Agaricomycetes</taxon>
        <taxon>Agaricomycetidae</taxon>
        <taxon>Agaricales</taxon>
        <taxon>Agaricineae</taxon>
        <taxon>Psathyrellaceae</taxon>
        <taxon>Ephemerocybe</taxon>
    </lineage>
</organism>
<evidence type="ECO:0000256" key="1">
    <source>
        <dbReference type="SAM" id="MobiDB-lite"/>
    </source>
</evidence>
<evidence type="ECO:0000313" key="2">
    <source>
        <dbReference type="EMBL" id="KAF5324946.1"/>
    </source>
</evidence>
<feature type="compositionally biased region" description="Acidic residues" evidence="1">
    <location>
        <begin position="7"/>
        <end position="42"/>
    </location>
</feature>
<sequence length="285" mass="31735">MAHRGDDLEDDFVLDELVELSEEEGSIHEIDDDSNHEDEEEAAPSAPAASTTSDPSVLLKKRKRREKEKEKKLKKRKIAEATAPQQQGSVAAQSPDALSEYLSTMQKKTYKDMSDFELDDIRIPASAIADTTSWTGERTLDNLTEFIMKALPTLHTRMGQRPKNNGAPTMLFITSAALRVADVTRILRDKRLRGEKGGEIAKLFAKHFKLSEHVDYLRRTKIGAAAGSLAVSALTHIILDVTFHDAKNRNVLEIPETRDEVFKTVLGAPTVMKGVKEGKIQVILF</sequence>
<name>A0A8H5BLC5_9AGAR</name>
<proteinExistence type="predicted"/>
<dbReference type="GO" id="GO:0005634">
    <property type="term" value="C:nucleus"/>
    <property type="evidence" value="ECO:0007669"/>
    <property type="project" value="TreeGrafter"/>
</dbReference>
<evidence type="ECO:0000313" key="3">
    <source>
        <dbReference type="Proteomes" id="UP000541558"/>
    </source>
</evidence>
<dbReference type="Proteomes" id="UP000541558">
    <property type="component" value="Unassembled WGS sequence"/>
</dbReference>
<feature type="compositionally biased region" description="Basic residues" evidence="1">
    <location>
        <begin position="59"/>
        <end position="77"/>
    </location>
</feature>
<dbReference type="AlphaFoldDB" id="A0A8H5BLC5"/>
<feature type="compositionally biased region" description="Low complexity" evidence="1">
    <location>
        <begin position="43"/>
        <end position="58"/>
    </location>
</feature>
<dbReference type="PANTHER" id="PTHR24030">
    <property type="entry name" value="PROTEIN CMSS1"/>
    <property type="match status" value="1"/>
</dbReference>